<dbReference type="InterPro" id="IPR052021">
    <property type="entry name" value="Type-I_RS_S_subunit"/>
</dbReference>
<protein>
    <recommendedName>
        <fullName evidence="5">Type I restriction modification DNA specificity domain-containing protein</fullName>
    </recommendedName>
</protein>
<reference evidence="7" key="1">
    <citation type="submission" date="2017-09" db="EMBL/GenBank/DDBJ databases">
        <authorList>
            <person name="Sela D.A."/>
            <person name="Albert K."/>
        </authorList>
    </citation>
    <scope>NUCLEOTIDE SEQUENCE [LARGE SCALE GENOMIC DNA]</scope>
    <source>
        <strain evidence="7">UMA51805</strain>
    </source>
</reference>
<accession>A0A2T3G9L9</accession>
<keyword evidence="7" id="KW-1185">Reference proteome</keyword>
<dbReference type="GO" id="GO:0003677">
    <property type="term" value="F:DNA binding"/>
    <property type="evidence" value="ECO:0007669"/>
    <property type="project" value="UniProtKB-KW"/>
</dbReference>
<dbReference type="InterPro" id="IPR000055">
    <property type="entry name" value="Restrct_endonuc_typeI_TRD"/>
</dbReference>
<keyword evidence="3" id="KW-0238">DNA-binding</keyword>
<evidence type="ECO:0000256" key="1">
    <source>
        <dbReference type="ARBA" id="ARBA00010923"/>
    </source>
</evidence>
<keyword evidence="4" id="KW-0175">Coiled coil</keyword>
<dbReference type="AlphaFoldDB" id="A0A2T3G9L9"/>
<feature type="domain" description="Type I restriction modification DNA specificity" evidence="5">
    <location>
        <begin position="4"/>
        <end position="172"/>
    </location>
</feature>
<organism evidence="6 7">
    <name type="scientific">Bifidobacterium callitrichos</name>
    <dbReference type="NCBI Taxonomy" id="762209"/>
    <lineage>
        <taxon>Bacteria</taxon>
        <taxon>Bacillati</taxon>
        <taxon>Actinomycetota</taxon>
        <taxon>Actinomycetes</taxon>
        <taxon>Bifidobacteriales</taxon>
        <taxon>Bifidobacteriaceae</taxon>
        <taxon>Bifidobacterium</taxon>
    </lineage>
</organism>
<dbReference type="SUPFAM" id="SSF116734">
    <property type="entry name" value="DNA methylase specificity domain"/>
    <property type="match status" value="2"/>
</dbReference>
<evidence type="ECO:0000313" key="6">
    <source>
        <dbReference type="EMBL" id="PST46195.1"/>
    </source>
</evidence>
<feature type="coiled-coil region" evidence="4">
    <location>
        <begin position="353"/>
        <end position="380"/>
    </location>
</feature>
<dbReference type="Proteomes" id="UP000240228">
    <property type="component" value="Unassembled WGS sequence"/>
</dbReference>
<dbReference type="RefSeq" id="WP_107044285.1">
    <property type="nucleotide sequence ID" value="NZ_NWTX01000011.1"/>
</dbReference>
<sequence length="383" mass="42723">MESMIVKLGKVCDIVSGTTPKSGIAEYWDGGLPWVTPADLDEDSHIINDTQRTLTEEGVASKKLPLLPKGTVLLSSRAPIGKVAIAGCEMYCNQGFKNLVCSDSVYNEYLYCFLKSRTEWLQHLGKGATFKELSKTALSDVEMPLPTLEKQHEIVDRLGLITRQIELVKRMLAKTDELMQSRFMEMFDDSSRERVALADVCDFYSGGTPSKRKPEYWNGTLPWFSPKDMKRPVLDDSIDHISDVVVEQTSLRLLPSDTVVIVVRGMILAHDVPVSIITVPATINQDMKALIPKPGKECDSVYLAAAIRSQENYLLAETGSSAHGTKKIDAIVLGTVSIPEADIHEQREFAAFVQQVESMKTDLNQQLDRLNTLYDSLTQRYFA</sequence>
<evidence type="ECO:0000256" key="2">
    <source>
        <dbReference type="ARBA" id="ARBA00022747"/>
    </source>
</evidence>
<dbReference type="InterPro" id="IPR044946">
    <property type="entry name" value="Restrct_endonuc_typeI_TRD_sf"/>
</dbReference>
<dbReference type="CDD" id="cd17249">
    <property type="entry name" value="RMtype1_S_EcoR124I-TRD2-CR2_like"/>
    <property type="match status" value="1"/>
</dbReference>
<reference evidence="6 7" key="2">
    <citation type="submission" date="2018-03" db="EMBL/GenBank/DDBJ databases">
        <title>The comparative genomics of Bifidobacterium callitrichos reflects dietary carbohydrate utilization within the common marmoset gut.</title>
        <authorList>
            <person name="Rani A."/>
        </authorList>
    </citation>
    <scope>NUCLEOTIDE SEQUENCE [LARGE SCALE GENOMIC DNA]</scope>
    <source>
        <strain evidence="6 7">UMA51805</strain>
    </source>
</reference>
<evidence type="ECO:0000313" key="7">
    <source>
        <dbReference type="Proteomes" id="UP000240228"/>
    </source>
</evidence>
<keyword evidence="2" id="KW-0680">Restriction system</keyword>
<feature type="domain" description="Type I restriction modification DNA specificity" evidence="5">
    <location>
        <begin position="193"/>
        <end position="367"/>
    </location>
</feature>
<dbReference type="EMBL" id="NWTX01000011">
    <property type="protein sequence ID" value="PST46195.1"/>
    <property type="molecule type" value="Genomic_DNA"/>
</dbReference>
<dbReference type="CDD" id="cd17273">
    <property type="entry name" value="RMtype1_S_EcoJA69PI-TRD1-CR1_like"/>
    <property type="match status" value="1"/>
</dbReference>
<comment type="caution">
    <text evidence="6">The sequence shown here is derived from an EMBL/GenBank/DDBJ whole genome shotgun (WGS) entry which is preliminary data.</text>
</comment>
<evidence type="ECO:0000259" key="5">
    <source>
        <dbReference type="Pfam" id="PF01420"/>
    </source>
</evidence>
<evidence type="ECO:0000256" key="4">
    <source>
        <dbReference type="SAM" id="Coils"/>
    </source>
</evidence>
<evidence type="ECO:0000256" key="3">
    <source>
        <dbReference type="ARBA" id="ARBA00023125"/>
    </source>
</evidence>
<gene>
    <name evidence="6" type="ORF">CPA40_07075</name>
</gene>
<comment type="similarity">
    <text evidence="1">Belongs to the type-I restriction system S methylase family.</text>
</comment>
<dbReference type="Pfam" id="PF01420">
    <property type="entry name" value="Methylase_S"/>
    <property type="match status" value="2"/>
</dbReference>
<name>A0A2T3G9L9_9BIFI</name>
<dbReference type="PANTHER" id="PTHR30408:SF12">
    <property type="entry name" value="TYPE I RESTRICTION ENZYME MJAVIII SPECIFICITY SUBUNIT"/>
    <property type="match status" value="1"/>
</dbReference>
<dbReference type="GO" id="GO:0009307">
    <property type="term" value="P:DNA restriction-modification system"/>
    <property type="evidence" value="ECO:0007669"/>
    <property type="project" value="UniProtKB-KW"/>
</dbReference>
<dbReference type="Gene3D" id="3.90.220.20">
    <property type="entry name" value="DNA methylase specificity domains"/>
    <property type="match status" value="2"/>
</dbReference>
<dbReference type="PANTHER" id="PTHR30408">
    <property type="entry name" value="TYPE-1 RESTRICTION ENZYME ECOKI SPECIFICITY PROTEIN"/>
    <property type="match status" value="1"/>
</dbReference>
<proteinExistence type="inferred from homology"/>